<dbReference type="eggNOG" id="ENOG502SP4B">
    <property type="taxonomic scope" value="Eukaryota"/>
</dbReference>
<dbReference type="AlphaFoldDB" id="G3J5F4"/>
<dbReference type="InterPro" id="IPR012677">
    <property type="entry name" value="Nucleotide-bd_a/b_plait_sf"/>
</dbReference>
<dbReference type="GeneID" id="18162704"/>
<feature type="region of interest" description="Disordered" evidence="1">
    <location>
        <begin position="181"/>
        <end position="275"/>
    </location>
</feature>
<dbReference type="STRING" id="983644.G3J5F4"/>
<accession>G3J5F4</accession>
<feature type="compositionally biased region" description="Low complexity" evidence="1">
    <location>
        <begin position="192"/>
        <end position="202"/>
    </location>
</feature>
<dbReference type="GO" id="GO:0003676">
    <property type="term" value="F:nucleic acid binding"/>
    <property type="evidence" value="ECO:0007669"/>
    <property type="project" value="InterPro"/>
</dbReference>
<proteinExistence type="predicted"/>
<name>G3J5F4_CORMM</name>
<dbReference type="InterPro" id="IPR035979">
    <property type="entry name" value="RBD_domain_sf"/>
</dbReference>
<gene>
    <name evidence="2" type="ORF">CCM_00670</name>
</gene>
<dbReference type="SUPFAM" id="SSF54928">
    <property type="entry name" value="RNA-binding domain, RBD"/>
    <property type="match status" value="1"/>
</dbReference>
<dbReference type="EMBL" id="JH126399">
    <property type="protein sequence ID" value="EGX96015.1"/>
    <property type="molecule type" value="Genomic_DNA"/>
</dbReference>
<sequence length="548" mass="59568">MSYFDQNVDGGVRVGDPNSSGDATPTPQTPTDGLYSRNGRLTPSPHYARPRPIPAGPGDGGAAPRRNLRNIWEGANRPSQTGTTPHVVFPASPNSSDHSVTSIQHGLPSRNHGMDANDWETGLERLRLDEDMPRQLPASGEAPRHVQTYYGSYPHTRSPIPPPVEPEPSLRQLSIWSAYGNQASPNHSAQNGGISSSIGSSSTALSDPYLSFPPPMRYDAVPPSYQSRTSPDADLPAARRPFTAQHSPPVPMRMGQSSQYNAPAAGGPSSYPPPVPFLLQPRFQGFLPMQAIRSGREPSRSSSSSIIPGPLSNASASTNSNNPPAPSHRFSDRYHGMHTESNASAEHLSAEQNASLWITNLPPDITHRELLAQIRYMGRIWCCFINGPDGLAHSTAAAKVVFFQPAAAQRLLAHALEHGLVIRQHRAKVAQNRIKTGGTTPRGGDDSRVLLITGQDHFVNEKTLTAYFGERFVFQIDEVKTLIRGGGRAVVEFRFGSYRCQAQMGKISLEKDRPLGFEKAEFGEDPCEVGETWTSHQVALLRIRGIGL</sequence>
<dbReference type="HOGENOM" id="CLU_496966_0_0_1"/>
<evidence type="ECO:0000256" key="1">
    <source>
        <dbReference type="SAM" id="MobiDB-lite"/>
    </source>
</evidence>
<feature type="region of interest" description="Disordered" evidence="1">
    <location>
        <begin position="134"/>
        <end position="168"/>
    </location>
</feature>
<protein>
    <recommendedName>
        <fullName evidence="4">Nucleotide-binding, alpha-beta plait</fullName>
    </recommendedName>
</protein>
<dbReference type="Proteomes" id="UP000001610">
    <property type="component" value="Unassembled WGS sequence"/>
</dbReference>
<evidence type="ECO:0000313" key="3">
    <source>
        <dbReference type="Proteomes" id="UP000001610"/>
    </source>
</evidence>
<evidence type="ECO:0008006" key="4">
    <source>
        <dbReference type="Google" id="ProtNLM"/>
    </source>
</evidence>
<feature type="compositionally biased region" description="Polar residues" evidence="1">
    <location>
        <begin position="181"/>
        <end position="191"/>
    </location>
</feature>
<dbReference type="VEuPathDB" id="FungiDB:CCM_00670"/>
<feature type="region of interest" description="Disordered" evidence="1">
    <location>
        <begin position="293"/>
        <end position="334"/>
    </location>
</feature>
<dbReference type="OMA" id="NIWEGAN"/>
<dbReference type="InParanoid" id="G3J5F4"/>
<feature type="compositionally biased region" description="Low complexity" evidence="1">
    <location>
        <begin position="300"/>
        <end position="322"/>
    </location>
</feature>
<feature type="compositionally biased region" description="Polar residues" evidence="1">
    <location>
        <begin position="17"/>
        <end position="31"/>
    </location>
</feature>
<reference evidence="2 3" key="1">
    <citation type="journal article" date="2011" name="Genome Biol.">
        <title>Genome sequence of the insect pathogenic fungus Cordyceps militaris, a valued traditional Chinese medicine.</title>
        <authorList>
            <person name="Zheng P."/>
            <person name="Xia Y."/>
            <person name="Xiao G."/>
            <person name="Xiong C."/>
            <person name="Hu X."/>
            <person name="Zhang S."/>
            <person name="Zheng H."/>
            <person name="Huang Y."/>
            <person name="Zhou Y."/>
            <person name="Wang S."/>
            <person name="Zhao G.P."/>
            <person name="Liu X."/>
            <person name="St Leger R.J."/>
            <person name="Wang C."/>
        </authorList>
    </citation>
    <scope>NUCLEOTIDE SEQUENCE [LARGE SCALE GENOMIC DNA]</scope>
    <source>
        <strain evidence="2 3">CM01</strain>
    </source>
</reference>
<dbReference type="Gene3D" id="3.30.70.330">
    <property type="match status" value="1"/>
</dbReference>
<dbReference type="OrthoDB" id="3508416at2759"/>
<keyword evidence="3" id="KW-1185">Reference proteome</keyword>
<organism evidence="2 3">
    <name type="scientific">Cordyceps militaris (strain CM01)</name>
    <name type="common">Caterpillar fungus</name>
    <dbReference type="NCBI Taxonomy" id="983644"/>
    <lineage>
        <taxon>Eukaryota</taxon>
        <taxon>Fungi</taxon>
        <taxon>Dikarya</taxon>
        <taxon>Ascomycota</taxon>
        <taxon>Pezizomycotina</taxon>
        <taxon>Sordariomycetes</taxon>
        <taxon>Hypocreomycetidae</taxon>
        <taxon>Hypocreales</taxon>
        <taxon>Cordycipitaceae</taxon>
        <taxon>Cordyceps</taxon>
    </lineage>
</organism>
<dbReference type="KEGG" id="cmt:CCM_00670"/>
<evidence type="ECO:0000313" key="2">
    <source>
        <dbReference type="EMBL" id="EGX96015.1"/>
    </source>
</evidence>
<feature type="compositionally biased region" description="Polar residues" evidence="1">
    <location>
        <begin position="92"/>
        <end position="104"/>
    </location>
</feature>
<feature type="region of interest" description="Disordered" evidence="1">
    <location>
        <begin position="1"/>
        <end position="117"/>
    </location>
</feature>
<dbReference type="RefSeq" id="XP_006665892.1">
    <property type="nucleotide sequence ID" value="XM_006665829.1"/>
</dbReference>